<dbReference type="RefSeq" id="WP_173849468.1">
    <property type="nucleotide sequence ID" value="NZ_JAAISB010000024.1"/>
</dbReference>
<comment type="caution">
    <text evidence="1">The sequence shown here is derived from an EMBL/GenBank/DDBJ whole genome shotgun (WGS) entry which is preliminary data.</text>
</comment>
<gene>
    <name evidence="1" type="ORF">LK487_07705</name>
</gene>
<dbReference type="AlphaFoldDB" id="A0AAW4WRX9"/>
<dbReference type="GO" id="GO:0006355">
    <property type="term" value="P:regulation of DNA-templated transcription"/>
    <property type="evidence" value="ECO:0007669"/>
    <property type="project" value="InterPro"/>
</dbReference>
<dbReference type="InterPro" id="IPR013321">
    <property type="entry name" value="Arc_rbn_hlx_hlx"/>
</dbReference>
<reference evidence="1" key="1">
    <citation type="submission" date="2021-10" db="EMBL/GenBank/DDBJ databases">
        <title>Collection of gut derived symbiotic bacterial strains cultured from healthy donors.</title>
        <authorList>
            <person name="Lin H."/>
            <person name="Littmann E."/>
            <person name="Claire K."/>
            <person name="Pamer E."/>
        </authorList>
    </citation>
    <scope>NUCLEOTIDE SEQUENCE</scope>
    <source>
        <strain evidence="1">MSK.22.92</strain>
    </source>
</reference>
<dbReference type="Proteomes" id="UP001197847">
    <property type="component" value="Unassembled WGS sequence"/>
</dbReference>
<dbReference type="SUPFAM" id="SSF47598">
    <property type="entry name" value="Ribbon-helix-helix"/>
    <property type="match status" value="1"/>
</dbReference>
<dbReference type="Gene3D" id="1.10.1220.10">
    <property type="entry name" value="Met repressor-like"/>
    <property type="match status" value="1"/>
</dbReference>
<evidence type="ECO:0000313" key="1">
    <source>
        <dbReference type="EMBL" id="MCC2746916.1"/>
    </source>
</evidence>
<evidence type="ECO:0000313" key="2">
    <source>
        <dbReference type="Proteomes" id="UP001197847"/>
    </source>
</evidence>
<sequence length="63" mass="7136">MGGKYTEAQKKATAKYQKENTEMVSFRVPKGKKAEYKALADKTGKSLSSLIIDMLEEKLKEEH</sequence>
<proteinExistence type="predicted"/>
<dbReference type="EMBL" id="JAJFBX010000008">
    <property type="protein sequence ID" value="MCC2746916.1"/>
    <property type="molecule type" value="Genomic_DNA"/>
</dbReference>
<accession>A0AAW4WRX9</accession>
<dbReference type="InterPro" id="IPR010985">
    <property type="entry name" value="Ribbon_hlx_hlx"/>
</dbReference>
<protein>
    <submittedName>
        <fullName evidence="1">Antitoxin</fullName>
    </submittedName>
</protein>
<name>A0AAW4WRX9_9FIRM</name>
<organism evidence="1 2">
    <name type="scientific">Agathobacter rectalis</name>
    <dbReference type="NCBI Taxonomy" id="39491"/>
    <lineage>
        <taxon>Bacteria</taxon>
        <taxon>Bacillati</taxon>
        <taxon>Bacillota</taxon>
        <taxon>Clostridia</taxon>
        <taxon>Lachnospirales</taxon>
        <taxon>Lachnospiraceae</taxon>
        <taxon>Agathobacter</taxon>
    </lineage>
</organism>